<organism evidence="3 4">
    <name type="scientific">Tectimicrobiota bacterium</name>
    <dbReference type="NCBI Taxonomy" id="2528274"/>
    <lineage>
        <taxon>Bacteria</taxon>
        <taxon>Pseudomonadati</taxon>
        <taxon>Nitrospinota/Tectimicrobiota group</taxon>
        <taxon>Candidatus Tectimicrobiota</taxon>
    </lineage>
</organism>
<keyword evidence="3" id="KW-0378">Hydrolase</keyword>
<gene>
    <name evidence="3" type="ORF">FJZ47_15485</name>
</gene>
<dbReference type="AlphaFoldDB" id="A0A937W3Q0"/>
<evidence type="ECO:0000256" key="1">
    <source>
        <dbReference type="SAM" id="Phobius"/>
    </source>
</evidence>
<dbReference type="GO" id="GO:0016020">
    <property type="term" value="C:membrane"/>
    <property type="evidence" value="ECO:0007669"/>
    <property type="project" value="TreeGrafter"/>
</dbReference>
<dbReference type="PRINTS" id="PR00111">
    <property type="entry name" value="ABHYDROLASE"/>
</dbReference>
<keyword evidence="1" id="KW-1133">Transmembrane helix</keyword>
<dbReference type="InterPro" id="IPR050266">
    <property type="entry name" value="AB_hydrolase_sf"/>
</dbReference>
<dbReference type="InterPro" id="IPR000073">
    <property type="entry name" value="AB_hydrolase_1"/>
</dbReference>
<dbReference type="PANTHER" id="PTHR43798">
    <property type="entry name" value="MONOACYLGLYCEROL LIPASE"/>
    <property type="match status" value="1"/>
</dbReference>
<protein>
    <submittedName>
        <fullName evidence="3">Alpha/beta hydrolase</fullName>
    </submittedName>
</protein>
<dbReference type="Proteomes" id="UP000712673">
    <property type="component" value="Unassembled WGS sequence"/>
</dbReference>
<sequence length="309" mass="34557">MSVPRLLWYVACHLTSFFAFCALAFYNALARRSRALERLDLGRRTSVASDWREEHITIAGLQVQVFHGGQGPPLLVLHGAAGNPGWLQAYDALAERFHVYAPSHPGFGTSDRPEWVERVHDLAYCYRWFMEALQLSTLSVIGFSMGGWLAAEMVAMYPAAVRRMVLVGAAGIKPSVGEIADIFLMTPQDVLQKQFYDPAQAPEYARLYGAEPTQEQRQMAAWNREMAALLTWRPYMYNPKMPALMAQVHTPTLVVWGRQDAIVPLNCGELYQQAIPGARLVAIDHCGHSPQIEKPQAFLDTVLPFLTAP</sequence>
<dbReference type="EMBL" id="VGLS01000505">
    <property type="protein sequence ID" value="MBM3225185.1"/>
    <property type="molecule type" value="Genomic_DNA"/>
</dbReference>
<keyword evidence="1" id="KW-0812">Transmembrane</keyword>
<evidence type="ECO:0000313" key="3">
    <source>
        <dbReference type="EMBL" id="MBM3225185.1"/>
    </source>
</evidence>
<evidence type="ECO:0000313" key="4">
    <source>
        <dbReference type="Proteomes" id="UP000712673"/>
    </source>
</evidence>
<dbReference type="PANTHER" id="PTHR43798:SF33">
    <property type="entry name" value="HYDROLASE, PUTATIVE (AFU_ORTHOLOGUE AFUA_2G14860)-RELATED"/>
    <property type="match status" value="1"/>
</dbReference>
<feature type="domain" description="AB hydrolase-1" evidence="2">
    <location>
        <begin position="228"/>
        <end position="295"/>
    </location>
</feature>
<dbReference type="InterPro" id="IPR029058">
    <property type="entry name" value="AB_hydrolase_fold"/>
</dbReference>
<feature type="domain" description="AB hydrolase-1" evidence="2">
    <location>
        <begin position="72"/>
        <end position="202"/>
    </location>
</feature>
<keyword evidence="1" id="KW-0472">Membrane</keyword>
<dbReference type="GO" id="GO:0016787">
    <property type="term" value="F:hydrolase activity"/>
    <property type="evidence" value="ECO:0007669"/>
    <property type="project" value="UniProtKB-KW"/>
</dbReference>
<proteinExistence type="predicted"/>
<dbReference type="Pfam" id="PF00561">
    <property type="entry name" value="Abhydrolase_1"/>
    <property type="match status" value="2"/>
</dbReference>
<name>A0A937W3Q0_UNCTE</name>
<dbReference type="Gene3D" id="3.40.50.1820">
    <property type="entry name" value="alpha/beta hydrolase"/>
    <property type="match status" value="1"/>
</dbReference>
<dbReference type="SUPFAM" id="SSF53474">
    <property type="entry name" value="alpha/beta-Hydrolases"/>
    <property type="match status" value="1"/>
</dbReference>
<comment type="caution">
    <text evidence="3">The sequence shown here is derived from an EMBL/GenBank/DDBJ whole genome shotgun (WGS) entry which is preliminary data.</text>
</comment>
<evidence type="ECO:0000259" key="2">
    <source>
        <dbReference type="Pfam" id="PF00561"/>
    </source>
</evidence>
<feature type="transmembrane region" description="Helical" evidence="1">
    <location>
        <begin position="6"/>
        <end position="29"/>
    </location>
</feature>
<accession>A0A937W3Q0</accession>
<reference evidence="3" key="1">
    <citation type="submission" date="2019-03" db="EMBL/GenBank/DDBJ databases">
        <title>Lake Tanganyika Metagenome-Assembled Genomes (MAGs).</title>
        <authorList>
            <person name="Tran P."/>
        </authorList>
    </citation>
    <scope>NUCLEOTIDE SEQUENCE</scope>
    <source>
        <strain evidence="3">K_DeepCast_65m_m2_066</strain>
    </source>
</reference>